<evidence type="ECO:0000256" key="4">
    <source>
        <dbReference type="ARBA" id="ARBA00022825"/>
    </source>
</evidence>
<dbReference type="NCBIfam" id="TIGR00225">
    <property type="entry name" value="prc"/>
    <property type="match status" value="1"/>
</dbReference>
<comment type="similarity">
    <text evidence="1 5">Belongs to the peptidase S41A family.</text>
</comment>
<accession>A0ABY5UXB2</accession>
<dbReference type="Gene3D" id="2.30.42.10">
    <property type="match status" value="1"/>
</dbReference>
<keyword evidence="6" id="KW-0175">Coiled coil</keyword>
<keyword evidence="2 5" id="KW-0645">Protease</keyword>
<dbReference type="SMART" id="SM00245">
    <property type="entry name" value="TSPc"/>
    <property type="match status" value="1"/>
</dbReference>
<evidence type="ECO:0000256" key="5">
    <source>
        <dbReference type="RuleBase" id="RU004404"/>
    </source>
</evidence>
<dbReference type="InterPro" id="IPR005151">
    <property type="entry name" value="Tail-specific_protease"/>
</dbReference>
<dbReference type="InterPro" id="IPR036034">
    <property type="entry name" value="PDZ_sf"/>
</dbReference>
<dbReference type="Pfam" id="PF17820">
    <property type="entry name" value="PDZ_6"/>
    <property type="match status" value="1"/>
</dbReference>
<proteinExistence type="inferred from homology"/>
<feature type="signal peptide" evidence="7">
    <location>
        <begin position="1"/>
        <end position="26"/>
    </location>
</feature>
<dbReference type="PANTHER" id="PTHR32060">
    <property type="entry name" value="TAIL-SPECIFIC PROTEASE"/>
    <property type="match status" value="1"/>
</dbReference>
<evidence type="ECO:0000256" key="3">
    <source>
        <dbReference type="ARBA" id="ARBA00022801"/>
    </source>
</evidence>
<dbReference type="PROSITE" id="PS50106">
    <property type="entry name" value="PDZ"/>
    <property type="match status" value="1"/>
</dbReference>
<dbReference type="Pfam" id="PF03572">
    <property type="entry name" value="Peptidase_S41"/>
    <property type="match status" value="1"/>
</dbReference>
<dbReference type="RefSeq" id="WP_019246657.1">
    <property type="nucleotide sequence ID" value="NZ_CAPH01000018.1"/>
</dbReference>
<feature type="domain" description="PDZ" evidence="8">
    <location>
        <begin position="77"/>
        <end position="157"/>
    </location>
</feature>
<keyword evidence="3 5" id="KW-0378">Hydrolase</keyword>
<dbReference type="SUPFAM" id="SSF52096">
    <property type="entry name" value="ClpP/crotonase"/>
    <property type="match status" value="1"/>
</dbReference>
<protein>
    <submittedName>
        <fullName evidence="9">S41 family peptidase</fullName>
    </submittedName>
</protein>
<dbReference type="CDD" id="cd06782">
    <property type="entry name" value="cpPDZ_CPP-like"/>
    <property type="match status" value="1"/>
</dbReference>
<dbReference type="Gene3D" id="3.30.750.44">
    <property type="match status" value="1"/>
</dbReference>
<evidence type="ECO:0000259" key="8">
    <source>
        <dbReference type="PROSITE" id="PS50106"/>
    </source>
</evidence>
<dbReference type="EMBL" id="CP102294">
    <property type="protein sequence ID" value="UWN56636.1"/>
    <property type="molecule type" value="Genomic_DNA"/>
</dbReference>
<feature type="coiled-coil region" evidence="6">
    <location>
        <begin position="474"/>
        <end position="509"/>
    </location>
</feature>
<reference evidence="9" key="1">
    <citation type="journal article" date="2022" name="Cell">
        <title>Design, construction, and in vivo augmentation of a complex gut microbiome.</title>
        <authorList>
            <person name="Cheng A.G."/>
            <person name="Ho P.Y."/>
            <person name="Aranda-Diaz A."/>
            <person name="Jain S."/>
            <person name="Yu F.B."/>
            <person name="Meng X."/>
            <person name="Wang M."/>
            <person name="Iakiviak M."/>
            <person name="Nagashima K."/>
            <person name="Zhao A."/>
            <person name="Murugkar P."/>
            <person name="Patil A."/>
            <person name="Atabakhsh K."/>
            <person name="Weakley A."/>
            <person name="Yan J."/>
            <person name="Brumbaugh A.R."/>
            <person name="Higginbottom S."/>
            <person name="Dimas A."/>
            <person name="Shiver A.L."/>
            <person name="Deutschbauer A."/>
            <person name="Neff N."/>
            <person name="Sonnenburg J.L."/>
            <person name="Huang K.C."/>
            <person name="Fischbach M.A."/>
        </authorList>
    </citation>
    <scope>NUCLEOTIDE SEQUENCE</scope>
    <source>
        <strain evidence="9">AP11</strain>
    </source>
</reference>
<keyword evidence="7" id="KW-0732">Signal</keyword>
<dbReference type="SUPFAM" id="SSF50156">
    <property type="entry name" value="PDZ domain-like"/>
    <property type="match status" value="1"/>
</dbReference>
<evidence type="ECO:0000256" key="1">
    <source>
        <dbReference type="ARBA" id="ARBA00009179"/>
    </source>
</evidence>
<keyword evidence="10" id="KW-1185">Reference proteome</keyword>
<name>A0ABY5UXB2_9BACT</name>
<keyword evidence="4 5" id="KW-0720">Serine protease</keyword>
<dbReference type="InterPro" id="IPR004447">
    <property type="entry name" value="Peptidase_S41A"/>
</dbReference>
<dbReference type="PANTHER" id="PTHR32060:SF30">
    <property type="entry name" value="CARBOXY-TERMINAL PROCESSING PROTEASE CTPA"/>
    <property type="match status" value="1"/>
</dbReference>
<sequence length="557" mass="62208">MKKITKSVRYALIAAATLVAAGAFTAASKPDFALGRNIQILFNMFRDVSAFYVDSVDTDEMLRDAAAGMTSNLDPYTVLIPEDEMEEFEILTTGKYGGIGALVRQSGDWIAIAQPYEGFPADKAGLVIGDKLLEVDGRSIRGLDVSEVSSMLKGSPGTALRLKVEKLLTGEQADVTLRRERIKISGIPYYGMIADGVGYVLHDDFTEECSLDMRRALVELKKQGATSLIIDLRGNGGGILQEAVKILSLLVPKGTEVVSMKGRIGELDETFTTQTDPIDTRMPVVVLVNSQSASAAEIVSGALQDLDRAVLLGQRTFGKGLVQSTRPLGYNAFLKVTTAKYYIPSGRCIQALDYAHRNDDGSVGTVPDSLIWEFRTSGGRKVYDGGGVMPDVRIEPQYVSRFTTVLYGKGYLEDFANDYFRRHREGVDVDRFTLPDDEYDRFVEFMQDKDVEVESQTQRTVDELRRQAEREKYLDRISGELEAIERKLKDDKNADLQAFREDIRKLLESEIVMRYHYYAGVARHSALRDREVRAAVELLADTARYRRILSQQDTERK</sequence>
<dbReference type="Proteomes" id="UP001059295">
    <property type="component" value="Chromosome"/>
</dbReference>
<evidence type="ECO:0000313" key="9">
    <source>
        <dbReference type="EMBL" id="UWN56636.1"/>
    </source>
</evidence>
<evidence type="ECO:0000313" key="10">
    <source>
        <dbReference type="Proteomes" id="UP001059295"/>
    </source>
</evidence>
<organism evidence="9 10">
    <name type="scientific">Alistipes ihumii AP11</name>
    <dbReference type="NCBI Taxonomy" id="1211813"/>
    <lineage>
        <taxon>Bacteria</taxon>
        <taxon>Pseudomonadati</taxon>
        <taxon>Bacteroidota</taxon>
        <taxon>Bacteroidia</taxon>
        <taxon>Bacteroidales</taxon>
        <taxon>Rikenellaceae</taxon>
        <taxon>Alistipes</taxon>
    </lineage>
</organism>
<dbReference type="InterPro" id="IPR001478">
    <property type="entry name" value="PDZ"/>
</dbReference>
<dbReference type="SMART" id="SM00228">
    <property type="entry name" value="PDZ"/>
    <property type="match status" value="1"/>
</dbReference>
<evidence type="ECO:0000256" key="2">
    <source>
        <dbReference type="ARBA" id="ARBA00022670"/>
    </source>
</evidence>
<dbReference type="CDD" id="cd07560">
    <property type="entry name" value="Peptidase_S41_CPP"/>
    <property type="match status" value="1"/>
</dbReference>
<evidence type="ECO:0000256" key="7">
    <source>
        <dbReference type="SAM" id="SignalP"/>
    </source>
</evidence>
<evidence type="ECO:0000256" key="6">
    <source>
        <dbReference type="SAM" id="Coils"/>
    </source>
</evidence>
<dbReference type="InterPro" id="IPR029045">
    <property type="entry name" value="ClpP/crotonase-like_dom_sf"/>
</dbReference>
<dbReference type="Gene3D" id="3.90.226.10">
    <property type="entry name" value="2-enoyl-CoA Hydratase, Chain A, domain 1"/>
    <property type="match status" value="1"/>
</dbReference>
<dbReference type="GeneID" id="82891712"/>
<feature type="chain" id="PRO_5046958468" evidence="7">
    <location>
        <begin position="27"/>
        <end position="557"/>
    </location>
</feature>
<dbReference type="InterPro" id="IPR041489">
    <property type="entry name" value="PDZ_6"/>
</dbReference>
<gene>
    <name evidence="9" type="ORF">NQ491_08220</name>
</gene>